<dbReference type="InterPro" id="IPR037522">
    <property type="entry name" value="HD_GYP_dom"/>
</dbReference>
<dbReference type="EMBL" id="LGFO01000191">
    <property type="protein sequence ID" value="KUK36002.1"/>
    <property type="molecule type" value="Genomic_DNA"/>
</dbReference>
<evidence type="ECO:0000313" key="2">
    <source>
        <dbReference type="EMBL" id="KUK36002.1"/>
    </source>
</evidence>
<sequence>MITYFQTGAKRTSRRAPPLQPKLTDERVQLSLEKIRVNIGDILLCLSRAQSFISPIITRHHQQVAYLSYRLCEQLEFSDEQTKDIFLAALIHDIGALSAEEQLSLIELEPVDVNNRGFRVL</sequence>
<dbReference type="PROSITE" id="PS51832">
    <property type="entry name" value="HD_GYP"/>
    <property type="match status" value="1"/>
</dbReference>
<evidence type="ECO:0000313" key="3">
    <source>
        <dbReference type="Proteomes" id="UP000053326"/>
    </source>
</evidence>
<dbReference type="GO" id="GO:0016787">
    <property type="term" value="F:hydrolase activity"/>
    <property type="evidence" value="ECO:0007669"/>
    <property type="project" value="UniProtKB-KW"/>
</dbReference>
<gene>
    <name evidence="2" type="ORF">XD66_1293</name>
</gene>
<dbReference type="CDD" id="cd00077">
    <property type="entry name" value="HDc"/>
    <property type="match status" value="1"/>
</dbReference>
<dbReference type="InterPro" id="IPR003607">
    <property type="entry name" value="HD/PDEase_dom"/>
</dbReference>
<accession>A0A101FFE9</accession>
<reference evidence="3" key="1">
    <citation type="journal article" date="2015" name="MBio">
        <title>Genome-Resolved Metagenomic Analysis Reveals Roles for Candidate Phyla and Other Microbial Community Members in Biogeochemical Transformations in Oil Reservoirs.</title>
        <authorList>
            <person name="Hu P."/>
            <person name="Tom L."/>
            <person name="Singh A."/>
            <person name="Thomas B.C."/>
            <person name="Baker B.J."/>
            <person name="Piceno Y.M."/>
            <person name="Andersen G.L."/>
            <person name="Banfield J.F."/>
        </authorList>
    </citation>
    <scope>NUCLEOTIDE SEQUENCE [LARGE SCALE GENOMIC DNA]</scope>
</reference>
<dbReference type="Gene3D" id="1.10.3210.10">
    <property type="entry name" value="Hypothetical protein af1432"/>
    <property type="match status" value="1"/>
</dbReference>
<comment type="caution">
    <text evidence="2">The sequence shown here is derived from an EMBL/GenBank/DDBJ whole genome shotgun (WGS) entry which is preliminary data.</text>
</comment>
<name>A0A101FFE9_9THEO</name>
<keyword evidence="2" id="KW-0378">Hydrolase</keyword>
<dbReference type="SUPFAM" id="SSF109604">
    <property type="entry name" value="HD-domain/PDEase-like"/>
    <property type="match status" value="1"/>
</dbReference>
<protein>
    <submittedName>
        <fullName evidence="2">Metal dependent phosphohydrolase</fullName>
    </submittedName>
</protein>
<dbReference type="Proteomes" id="UP000053326">
    <property type="component" value="Unassembled WGS sequence"/>
</dbReference>
<organism evidence="2 3">
    <name type="scientific">Thermacetogenium phaeum</name>
    <dbReference type="NCBI Taxonomy" id="85874"/>
    <lineage>
        <taxon>Bacteria</taxon>
        <taxon>Bacillati</taxon>
        <taxon>Bacillota</taxon>
        <taxon>Clostridia</taxon>
        <taxon>Thermoanaerobacterales</taxon>
        <taxon>Thermoanaerobacteraceae</taxon>
        <taxon>Thermacetogenium</taxon>
    </lineage>
</organism>
<dbReference type="AlphaFoldDB" id="A0A101FFE9"/>
<evidence type="ECO:0000259" key="1">
    <source>
        <dbReference type="PROSITE" id="PS51832"/>
    </source>
</evidence>
<proteinExistence type="predicted"/>
<feature type="domain" description="HD-GYP" evidence="1">
    <location>
        <begin position="35"/>
        <end position="121"/>
    </location>
</feature>